<evidence type="ECO:0000256" key="1">
    <source>
        <dbReference type="SAM" id="MobiDB-lite"/>
    </source>
</evidence>
<organism evidence="2">
    <name type="scientific">Pinus taeda</name>
    <name type="common">Loblolly pine</name>
    <dbReference type="NCBI Taxonomy" id="3352"/>
    <lineage>
        <taxon>Eukaryota</taxon>
        <taxon>Viridiplantae</taxon>
        <taxon>Streptophyta</taxon>
        <taxon>Embryophyta</taxon>
        <taxon>Tracheophyta</taxon>
        <taxon>Spermatophyta</taxon>
        <taxon>Pinopsida</taxon>
        <taxon>Pinidae</taxon>
        <taxon>Conifers I</taxon>
        <taxon>Pinales</taxon>
        <taxon>Pinaceae</taxon>
        <taxon>Pinus</taxon>
        <taxon>Pinus subgen. Pinus</taxon>
    </lineage>
</organism>
<protein>
    <submittedName>
        <fullName evidence="2">Uncharacterized protein</fullName>
    </submittedName>
</protein>
<sequence length="89" mass="9286">ASSASHRVALDHSRLNNGFSAETLSKGSATWPEEKLSPFSLQGPSHQSVAEPQKSLYETGDGTTIQDQSSSSAWGLVIVTAGLGGEIKT</sequence>
<accession>H9X5N2</accession>
<dbReference type="EMBL" id="FJ130951">
    <property type="protein sequence ID" value="AFG69575.1"/>
    <property type="molecule type" value="Genomic_DNA"/>
</dbReference>
<feature type="region of interest" description="Disordered" evidence="1">
    <location>
        <begin position="19"/>
        <end position="51"/>
    </location>
</feature>
<feature type="non-terminal residue" evidence="2">
    <location>
        <position position="89"/>
    </location>
</feature>
<evidence type="ECO:0000313" key="2">
    <source>
        <dbReference type="EMBL" id="AFG69575.1"/>
    </source>
</evidence>
<reference evidence="2" key="1">
    <citation type="submission" date="2008-08" db="EMBL/GenBank/DDBJ databases">
        <title>Nucleotide Diversity and Divergence in the Loblolly Pine Gene Space.</title>
        <authorList>
            <person name="Neale D.B."/>
            <person name="Wegrzyn J.L."/>
            <person name="Lee J.M."/>
            <person name="Eckert A.J."/>
            <person name="Liechty J.D."/>
            <person name="Stevens K.A."/>
            <person name="Langley C.H."/>
        </authorList>
    </citation>
    <scope>NUCLEOTIDE SEQUENCE</scope>
    <source>
        <strain evidence="2">6793</strain>
        <tissue evidence="2">Megagametophyte</tissue>
    </source>
</reference>
<feature type="non-terminal residue" evidence="2">
    <location>
        <position position="1"/>
    </location>
</feature>
<gene>
    <name evidence="2" type="ORF">CL2123Contig1_03</name>
</gene>
<feature type="compositionally biased region" description="Polar residues" evidence="1">
    <location>
        <begin position="19"/>
        <end position="28"/>
    </location>
</feature>
<name>H9X5N2_PINTA</name>
<dbReference type="AlphaFoldDB" id="H9X5N2"/>
<proteinExistence type="predicted"/>
<feature type="compositionally biased region" description="Polar residues" evidence="1">
    <location>
        <begin position="39"/>
        <end position="50"/>
    </location>
</feature>